<dbReference type="RefSeq" id="WP_057793619.1">
    <property type="nucleotide sequence ID" value="NZ_LAXJ01000010.1"/>
</dbReference>
<gene>
    <name evidence="2" type="ORF">XM53_12040</name>
</gene>
<accession>A0A0T5NTT8</accession>
<organism evidence="2 3">
    <name type="scientific">Roseovarius atlanticus</name>
    <dbReference type="NCBI Taxonomy" id="1641875"/>
    <lineage>
        <taxon>Bacteria</taxon>
        <taxon>Pseudomonadati</taxon>
        <taxon>Pseudomonadota</taxon>
        <taxon>Alphaproteobacteria</taxon>
        <taxon>Rhodobacterales</taxon>
        <taxon>Roseobacteraceae</taxon>
        <taxon>Roseovarius</taxon>
    </lineage>
</organism>
<evidence type="ECO:0000256" key="1">
    <source>
        <dbReference type="SAM" id="SignalP"/>
    </source>
</evidence>
<dbReference type="EMBL" id="LAXJ01000010">
    <property type="protein sequence ID" value="KRS12360.1"/>
    <property type="molecule type" value="Genomic_DNA"/>
</dbReference>
<dbReference type="OrthoDB" id="7872837at2"/>
<proteinExistence type="predicted"/>
<evidence type="ECO:0000313" key="2">
    <source>
        <dbReference type="EMBL" id="KRS12360.1"/>
    </source>
</evidence>
<feature type="signal peptide" evidence="1">
    <location>
        <begin position="1"/>
        <end position="20"/>
    </location>
</feature>
<evidence type="ECO:0000313" key="3">
    <source>
        <dbReference type="Proteomes" id="UP000051295"/>
    </source>
</evidence>
<protein>
    <submittedName>
        <fullName evidence="2">Uncharacterized protein</fullName>
    </submittedName>
</protein>
<dbReference type="PATRIC" id="fig|1641875.4.peg.198"/>
<dbReference type="AlphaFoldDB" id="A0A0T5NTT8"/>
<reference evidence="2 3" key="1">
    <citation type="submission" date="2015-04" db="EMBL/GenBank/DDBJ databases">
        <title>The draft genome sequence of Roseovarius sp.R12b.</title>
        <authorList>
            <person name="Li G."/>
            <person name="Lai Q."/>
            <person name="Shao Z."/>
            <person name="Yan P."/>
        </authorList>
    </citation>
    <scope>NUCLEOTIDE SEQUENCE [LARGE SCALE GENOMIC DNA]</scope>
    <source>
        <strain evidence="2 3">R12B</strain>
    </source>
</reference>
<sequence length="134" mass="14684">MKNEKHTLAAAAFLITSTLAAPSNALSLAEQAEAFATCAGRYSAMATRQSATHNPDSDATRQLQSSFESLLEAMLPHAAEAGIDPRRARSWQASGWSEMAQLMRLQQRSADATHADRATRDMHRRLSTCRQLIL</sequence>
<comment type="caution">
    <text evidence="2">The sequence shown here is derived from an EMBL/GenBank/DDBJ whole genome shotgun (WGS) entry which is preliminary data.</text>
</comment>
<keyword evidence="1" id="KW-0732">Signal</keyword>
<keyword evidence="3" id="KW-1185">Reference proteome</keyword>
<dbReference type="Proteomes" id="UP000051295">
    <property type="component" value="Unassembled WGS sequence"/>
</dbReference>
<name>A0A0T5NTT8_9RHOB</name>
<feature type="chain" id="PRO_5006663900" evidence="1">
    <location>
        <begin position="21"/>
        <end position="134"/>
    </location>
</feature>